<dbReference type="OrthoDB" id="6503440at2"/>
<proteinExistence type="predicted"/>
<keyword evidence="2" id="KW-1185">Reference proteome</keyword>
<dbReference type="RefSeq" id="WP_008814205.1">
    <property type="nucleotide sequence ID" value="NZ_CALECD010000041.1"/>
</dbReference>
<evidence type="ECO:0000313" key="1">
    <source>
        <dbReference type="EMBL" id="PAV95145.1"/>
    </source>
</evidence>
<organism evidence="1 2">
    <name type="scientific">Hafnia paralvei</name>
    <dbReference type="NCBI Taxonomy" id="546367"/>
    <lineage>
        <taxon>Bacteria</taxon>
        <taxon>Pseudomonadati</taxon>
        <taxon>Pseudomonadota</taxon>
        <taxon>Gammaproteobacteria</taxon>
        <taxon>Enterobacterales</taxon>
        <taxon>Hafniaceae</taxon>
        <taxon>Hafnia</taxon>
    </lineage>
</organism>
<gene>
    <name evidence="1" type="ORF">CJD50_16985</name>
</gene>
<dbReference type="AlphaFoldDB" id="A0A2A2M8R1"/>
<comment type="caution">
    <text evidence="1">The sequence shown here is derived from an EMBL/GenBank/DDBJ whole genome shotgun (WGS) entry which is preliminary data.</text>
</comment>
<dbReference type="EMBL" id="NQMS01000008">
    <property type="protein sequence ID" value="PAV95145.1"/>
    <property type="molecule type" value="Genomic_DNA"/>
</dbReference>
<protein>
    <submittedName>
        <fullName evidence="1">Uncharacterized protein</fullName>
    </submittedName>
</protein>
<dbReference type="Proteomes" id="UP000218796">
    <property type="component" value="Unassembled WGS sequence"/>
</dbReference>
<dbReference type="GeneID" id="69639567"/>
<evidence type="ECO:0000313" key="2">
    <source>
        <dbReference type="Proteomes" id="UP000218796"/>
    </source>
</evidence>
<accession>A0A2A2M8R1</accession>
<sequence>MFTLPSLPPLDKSLHSAELAHPLNKLEEDKISQMVADLDLNGSMKEHYLTGWMGLCPLVMIRNYQDKRGTSNGFMLTRPGHFRFSVQAITFRIPKFLLWATFRRKPRTMALIAYQQLGENGGGLIQYRNILDAEMKETVNQQWRDINDYLGAACYQVENDYPLWQTLENEVTEDKADALANTLASNGKKLQKDDEFSGLWQGELFIATRPAGETSPCTSVMISWHDGDGIGSYLYGWLQDEQGKKQLALAIRPGKNEQFFTLNRFDAEHIQRAKALFSLVTHRE</sequence>
<reference evidence="1 2" key="1">
    <citation type="submission" date="2017-08" db="EMBL/GenBank/DDBJ databases">
        <title>Draft Genome Sequence of Hafnia alvei CITHA-6 Isolated from Raw Bovine Milk.</title>
        <authorList>
            <person name="Culligan E.P."/>
            <person name="Mcsweeney A."/>
            <person name="O'Doherty C."/>
            <person name="Gleeson E."/>
            <person name="O'Riordan D."/>
            <person name="Sleator R.D."/>
        </authorList>
    </citation>
    <scope>NUCLEOTIDE SEQUENCE [LARGE SCALE GENOMIC DNA]</scope>
    <source>
        <strain evidence="1 2">CITHA-6</strain>
    </source>
</reference>
<name>A0A2A2M8R1_9GAMM</name>